<evidence type="ECO:0000256" key="3">
    <source>
        <dbReference type="ARBA" id="ARBA00018727"/>
    </source>
</evidence>
<evidence type="ECO:0000313" key="12">
    <source>
        <dbReference type="Proteomes" id="UP001498398"/>
    </source>
</evidence>
<feature type="compositionally biased region" description="Basic and acidic residues" evidence="8">
    <location>
        <begin position="280"/>
        <end position="290"/>
    </location>
</feature>
<dbReference type="PROSITE" id="PS51914">
    <property type="entry name" value="MRH"/>
    <property type="match status" value="1"/>
</dbReference>
<evidence type="ECO:0000256" key="4">
    <source>
        <dbReference type="ARBA" id="ARBA00022729"/>
    </source>
</evidence>
<keyword evidence="6" id="KW-0256">Endoplasmic reticulum</keyword>
<dbReference type="Pfam" id="PF07915">
    <property type="entry name" value="PRKCSH"/>
    <property type="match status" value="1"/>
</dbReference>
<keyword evidence="4 9" id="KW-0732">Signal</keyword>
<feature type="signal peptide" evidence="9">
    <location>
        <begin position="1"/>
        <end position="17"/>
    </location>
</feature>
<feature type="domain" description="MRH" evidence="10">
    <location>
        <begin position="117"/>
        <end position="252"/>
    </location>
</feature>
<dbReference type="InterPro" id="IPR045149">
    <property type="entry name" value="OS-9-like"/>
</dbReference>
<evidence type="ECO:0000256" key="8">
    <source>
        <dbReference type="SAM" id="MobiDB-lite"/>
    </source>
</evidence>
<dbReference type="PANTHER" id="PTHR15414:SF0">
    <property type="entry name" value="ENDOPLASMIC RETICULUM LECTIN 1"/>
    <property type="match status" value="1"/>
</dbReference>
<dbReference type="PANTHER" id="PTHR15414">
    <property type="entry name" value="OS-9-RELATED"/>
    <property type="match status" value="1"/>
</dbReference>
<protein>
    <recommendedName>
        <fullName evidence="3">Protein OS-9 homolog</fullName>
    </recommendedName>
</protein>
<evidence type="ECO:0000256" key="1">
    <source>
        <dbReference type="ARBA" id="ARBA00004367"/>
    </source>
</evidence>
<evidence type="ECO:0000256" key="6">
    <source>
        <dbReference type="ARBA" id="ARBA00022824"/>
    </source>
</evidence>
<dbReference type="Gene3D" id="2.70.130.10">
    <property type="entry name" value="Mannose-6-phosphate receptor binding domain"/>
    <property type="match status" value="1"/>
</dbReference>
<comment type="similarity">
    <text evidence="2">Belongs to the OS-9 family.</text>
</comment>
<evidence type="ECO:0000256" key="2">
    <source>
        <dbReference type="ARBA" id="ARBA00009918"/>
    </source>
</evidence>
<gene>
    <name evidence="11" type="primary">YOS9</name>
    <name evidence="11" type="ORF">VKT23_004069</name>
</gene>
<dbReference type="InterPro" id="IPR009011">
    <property type="entry name" value="Man6P_isomerase_rcpt-bd_dom_sf"/>
</dbReference>
<feature type="chain" id="PRO_5046971221" description="Protein OS-9 homolog" evidence="9">
    <location>
        <begin position="18"/>
        <end position="391"/>
    </location>
</feature>
<dbReference type="InterPro" id="IPR044865">
    <property type="entry name" value="MRH_dom"/>
</dbReference>
<keyword evidence="5" id="KW-0430">Lectin</keyword>
<feature type="region of interest" description="Disordered" evidence="8">
    <location>
        <begin position="280"/>
        <end position="313"/>
    </location>
</feature>
<proteinExistence type="inferred from homology"/>
<accession>A0ABR1JVY6</accession>
<evidence type="ECO:0000313" key="11">
    <source>
        <dbReference type="EMBL" id="KAK7467006.1"/>
    </source>
</evidence>
<evidence type="ECO:0000256" key="9">
    <source>
        <dbReference type="SAM" id="SignalP"/>
    </source>
</evidence>
<feature type="compositionally biased region" description="Low complexity" evidence="8">
    <location>
        <begin position="293"/>
        <end position="313"/>
    </location>
</feature>
<reference evidence="11 12" key="1">
    <citation type="submission" date="2024-01" db="EMBL/GenBank/DDBJ databases">
        <title>A draft genome for the cacao thread blight pathogen Marasmiellus scandens.</title>
        <authorList>
            <person name="Baruah I.K."/>
            <person name="Leung J."/>
            <person name="Bukari Y."/>
            <person name="Amoako-Attah I."/>
            <person name="Meinhardt L.W."/>
            <person name="Bailey B.A."/>
            <person name="Cohen S.P."/>
        </authorList>
    </citation>
    <scope>NUCLEOTIDE SEQUENCE [LARGE SCALE GENOMIC DNA]</scope>
    <source>
        <strain evidence="11 12">GH-19</strain>
    </source>
</reference>
<dbReference type="EMBL" id="JBANRG010000004">
    <property type="protein sequence ID" value="KAK7467006.1"/>
    <property type="molecule type" value="Genomic_DNA"/>
</dbReference>
<evidence type="ECO:0000256" key="5">
    <source>
        <dbReference type="ARBA" id="ARBA00022734"/>
    </source>
</evidence>
<evidence type="ECO:0000259" key="10">
    <source>
        <dbReference type="PROSITE" id="PS51914"/>
    </source>
</evidence>
<dbReference type="SUPFAM" id="SSF50911">
    <property type="entry name" value="Mannose 6-phosphate receptor domain"/>
    <property type="match status" value="1"/>
</dbReference>
<comment type="subcellular location">
    <subcellularLocation>
        <location evidence="1">Endoplasmic reticulum membrane</location>
        <topology evidence="1">Peripheral membrane protein</topology>
        <orientation evidence="1">Lumenal side</orientation>
    </subcellularLocation>
</comment>
<keyword evidence="7" id="KW-1015">Disulfide bond</keyword>
<dbReference type="Proteomes" id="UP001498398">
    <property type="component" value="Unassembled WGS sequence"/>
</dbReference>
<organism evidence="11 12">
    <name type="scientific">Marasmiellus scandens</name>
    <dbReference type="NCBI Taxonomy" id="2682957"/>
    <lineage>
        <taxon>Eukaryota</taxon>
        <taxon>Fungi</taxon>
        <taxon>Dikarya</taxon>
        <taxon>Basidiomycota</taxon>
        <taxon>Agaricomycotina</taxon>
        <taxon>Agaricomycetes</taxon>
        <taxon>Agaricomycetidae</taxon>
        <taxon>Agaricales</taxon>
        <taxon>Marasmiineae</taxon>
        <taxon>Omphalotaceae</taxon>
        <taxon>Marasmiellus</taxon>
    </lineage>
</organism>
<name>A0ABR1JVY6_9AGAR</name>
<comment type="caution">
    <text evidence="11">The sequence shown here is derived from an EMBL/GenBank/DDBJ whole genome shotgun (WGS) entry which is preliminary data.</text>
</comment>
<sequence>MLILLLAGIASARLLHSLPEDTYAFPKYNVLFLNNLPLLNHTAHHWLHNPPSPSEFLGLESGDSSQSSQLELLKMGRDSYLCLIPEPLHLPPPPEEVQDESALTPAHSWSLLQPLTGTCLYHRQGWFTYSYCHNDQIRQFKELIQPHSHIPEEDPSWESYTLGKAPTTETDLSVSQQQNENSNALQLARGGGSRYLVQTWTDGTICDKTGKGREVEVQFHCSMAMSDTVLFVKEVKTCSYVLVINTPRLCGEPGFKSHRDVTEQAHIRCREIVDHISQEYHPVPDTDHPQKIPKLTKSLPSASKPKSQPQQQQPIDAVLRKALEAFMGNPKFQEQTPMVLQDLSDDGEVVIEFLEDVEDETLDKIVDALQAAGIALERRDDGDDDDEHTSE</sequence>
<evidence type="ECO:0000256" key="7">
    <source>
        <dbReference type="ARBA" id="ARBA00023157"/>
    </source>
</evidence>
<dbReference type="InterPro" id="IPR012913">
    <property type="entry name" value="OS9-like_dom"/>
</dbReference>
<keyword evidence="12" id="KW-1185">Reference proteome</keyword>